<dbReference type="KEGG" id="pcon:B0A89_13940"/>
<dbReference type="SUPFAM" id="SSF141086">
    <property type="entry name" value="Agglutinin HPA-like"/>
    <property type="match status" value="1"/>
</dbReference>
<dbReference type="GO" id="GO:0098609">
    <property type="term" value="P:cell-cell adhesion"/>
    <property type="evidence" value="ECO:0007669"/>
    <property type="project" value="TreeGrafter"/>
</dbReference>
<dbReference type="GO" id="GO:0098636">
    <property type="term" value="C:protein complex involved in cell adhesion"/>
    <property type="evidence" value="ECO:0007669"/>
    <property type="project" value="TreeGrafter"/>
</dbReference>
<dbReference type="Pfam" id="PF09458">
    <property type="entry name" value="H_lectin"/>
    <property type="match status" value="1"/>
</dbReference>
<dbReference type="GO" id="GO:0046871">
    <property type="term" value="F:N-acetylgalactosamine binding"/>
    <property type="evidence" value="ECO:0007669"/>
    <property type="project" value="TreeGrafter"/>
</dbReference>
<dbReference type="GO" id="GO:0030247">
    <property type="term" value="F:polysaccharide binding"/>
    <property type="evidence" value="ECO:0007669"/>
    <property type="project" value="TreeGrafter"/>
</dbReference>
<dbReference type="GO" id="GO:0009986">
    <property type="term" value="C:cell surface"/>
    <property type="evidence" value="ECO:0007669"/>
    <property type="project" value="TreeGrafter"/>
</dbReference>
<evidence type="ECO:0000313" key="2">
    <source>
        <dbReference type="EMBL" id="ARJ70566.1"/>
    </source>
</evidence>
<dbReference type="Proteomes" id="UP000193017">
    <property type="component" value="Chromosome"/>
</dbReference>
<dbReference type="PANTHER" id="PTHR46938">
    <property type="entry name" value="DISCOIDIN-1 SUBUNIT A-RELATED-RELATED"/>
    <property type="match status" value="1"/>
</dbReference>
<dbReference type="Gene3D" id="2.60.40.2080">
    <property type="match status" value="1"/>
</dbReference>
<feature type="domain" description="H-type lectin" evidence="1">
    <location>
        <begin position="39"/>
        <end position="104"/>
    </location>
</feature>
<keyword evidence="3" id="KW-1185">Reference proteome</keyword>
<name>A0A1W6D0E2_9RHOB</name>
<dbReference type="InterPro" id="IPR037221">
    <property type="entry name" value="H-type_lectin_dom_sf"/>
</dbReference>
<evidence type="ECO:0000313" key="3">
    <source>
        <dbReference type="Proteomes" id="UP000193017"/>
    </source>
</evidence>
<dbReference type="AlphaFoldDB" id="A0A1W6D0E2"/>
<proteinExistence type="predicted"/>
<reference evidence="2 3" key="1">
    <citation type="submission" date="2017-03" db="EMBL/GenBank/DDBJ databases">
        <title>Genome sequence of Paracoccus contaminans isolated from a water microcosm.</title>
        <authorList>
            <person name="Aurass P."/>
            <person name="Karste S."/>
            <person name="Trost E."/>
            <person name="Glaeser S.P."/>
            <person name="Kaempfer P."/>
            <person name="Flieger A."/>
        </authorList>
    </citation>
    <scope>NUCLEOTIDE SEQUENCE [LARGE SCALE GENOMIC DNA]</scope>
    <source>
        <strain evidence="3">RKI 16-01929T\LMG 29738T\CCM 8701T\CIP 111112T</strain>
    </source>
</reference>
<evidence type="ECO:0000259" key="1">
    <source>
        <dbReference type="Pfam" id="PF09458"/>
    </source>
</evidence>
<gene>
    <name evidence="2" type="ORF">B0A89_13940</name>
</gene>
<protein>
    <recommendedName>
        <fullName evidence="1">H-type lectin domain-containing protein</fullName>
    </recommendedName>
</protein>
<dbReference type="GO" id="GO:0045335">
    <property type="term" value="C:phagocytic vesicle"/>
    <property type="evidence" value="ECO:0007669"/>
    <property type="project" value="TreeGrafter"/>
</dbReference>
<sequence>MLCFSHTAVGIQQGTELMFSAFEDGGPMWTGAGAREERRAVAFSTPFRDQPLVHLGLSMWDIAGDTNQRVEVGAEGVSAEGFTIVFATWGDTRVARVRVSWLAIGAAGHPDDFDPD</sequence>
<dbReference type="InterPro" id="IPR052487">
    <property type="entry name" value="Galactose-binding_lectin"/>
</dbReference>
<dbReference type="GO" id="GO:0070492">
    <property type="term" value="F:oligosaccharide binding"/>
    <property type="evidence" value="ECO:0007669"/>
    <property type="project" value="TreeGrafter"/>
</dbReference>
<dbReference type="InterPro" id="IPR019019">
    <property type="entry name" value="H-type_lectin_domain"/>
</dbReference>
<organism evidence="2 3">
    <name type="scientific">Paracoccus contaminans</name>
    <dbReference type="NCBI Taxonomy" id="1945662"/>
    <lineage>
        <taxon>Bacteria</taxon>
        <taxon>Pseudomonadati</taxon>
        <taxon>Pseudomonadota</taxon>
        <taxon>Alphaproteobacteria</taxon>
        <taxon>Rhodobacterales</taxon>
        <taxon>Paracoccaceae</taxon>
        <taxon>Paracoccus</taxon>
    </lineage>
</organism>
<accession>A0A1W6D0E2</accession>
<dbReference type="OrthoDB" id="7658568at2"/>
<dbReference type="STRING" id="1945662.B0A89_13940"/>
<dbReference type="EMBL" id="CP020612">
    <property type="protein sequence ID" value="ARJ70566.1"/>
    <property type="molecule type" value="Genomic_DNA"/>
</dbReference>